<dbReference type="InterPro" id="IPR001633">
    <property type="entry name" value="EAL_dom"/>
</dbReference>
<feature type="domain" description="EAL" evidence="1">
    <location>
        <begin position="1"/>
        <end position="269"/>
    </location>
</feature>
<gene>
    <name evidence="2" type="ORF">ICI42_08030</name>
</gene>
<keyword evidence="3" id="KW-1185">Reference proteome</keyword>
<evidence type="ECO:0000313" key="2">
    <source>
        <dbReference type="EMBL" id="MBD0414599.1"/>
    </source>
</evidence>
<evidence type="ECO:0000259" key="1">
    <source>
        <dbReference type="PROSITE" id="PS50883"/>
    </source>
</evidence>
<dbReference type="Pfam" id="PF00563">
    <property type="entry name" value="EAL"/>
    <property type="match status" value="1"/>
</dbReference>
<dbReference type="Proteomes" id="UP000643405">
    <property type="component" value="Unassembled WGS sequence"/>
</dbReference>
<dbReference type="SUPFAM" id="SSF141868">
    <property type="entry name" value="EAL domain-like"/>
    <property type="match status" value="1"/>
</dbReference>
<evidence type="ECO:0000313" key="3">
    <source>
        <dbReference type="Proteomes" id="UP000643405"/>
    </source>
</evidence>
<reference evidence="2" key="1">
    <citation type="submission" date="2020-09" db="EMBL/GenBank/DDBJ databases">
        <title>Genome seq and assembly of Tianweitania sp.</title>
        <authorList>
            <person name="Chhetri G."/>
        </authorList>
    </citation>
    <scope>NUCLEOTIDE SEQUENCE</scope>
    <source>
        <strain evidence="2">Rool2</strain>
    </source>
</reference>
<name>A0A8J6PSY1_9HYPH</name>
<dbReference type="InterPro" id="IPR050706">
    <property type="entry name" value="Cyclic-di-GMP_PDE-like"/>
</dbReference>
<dbReference type="PROSITE" id="PS50883">
    <property type="entry name" value="EAL"/>
    <property type="match status" value="1"/>
</dbReference>
<dbReference type="InterPro" id="IPR035919">
    <property type="entry name" value="EAL_sf"/>
</dbReference>
<dbReference type="PANTHER" id="PTHR33121:SF70">
    <property type="entry name" value="SIGNALING PROTEIN YKOW"/>
    <property type="match status" value="1"/>
</dbReference>
<organism evidence="2 3">
    <name type="scientific">Oryzicola mucosus</name>
    <dbReference type="NCBI Taxonomy" id="2767425"/>
    <lineage>
        <taxon>Bacteria</taxon>
        <taxon>Pseudomonadati</taxon>
        <taxon>Pseudomonadota</taxon>
        <taxon>Alphaproteobacteria</taxon>
        <taxon>Hyphomicrobiales</taxon>
        <taxon>Phyllobacteriaceae</taxon>
        <taxon>Oryzicola</taxon>
    </lineage>
</organism>
<proteinExistence type="predicted"/>
<dbReference type="RefSeq" id="WP_188164032.1">
    <property type="nucleotide sequence ID" value="NZ_JACVVX010000002.1"/>
</dbReference>
<accession>A0A8J6PSY1</accession>
<sequence>MTDKGVDAPMFERAIVADELGIEYGVYGEYRIRNMTKAAFACDGVTVVPAAMETFLVPYRHGHPATFAEFFDTVRAQDRRLVAEMLGMLQLANHRQLCATDMALIFSMEAPARSETAARVFEKLAFMTAQIELGSIRASRLICHIAAAQSTRQLLAAADRMRALGIRVALRLGGADQPDANAIEIMRPDLVRIDRTLIAQACRDKATIHLFHSVVAGLQDQGMTVLVEGIETEHHLDVAIASQADLLQGRYLQMTQPVGMVIDMTARALSALRPREGVVVPLFG</sequence>
<dbReference type="AlphaFoldDB" id="A0A8J6PSY1"/>
<comment type="caution">
    <text evidence="2">The sequence shown here is derived from an EMBL/GenBank/DDBJ whole genome shotgun (WGS) entry which is preliminary data.</text>
</comment>
<dbReference type="GO" id="GO:0071111">
    <property type="term" value="F:cyclic-guanylate-specific phosphodiesterase activity"/>
    <property type="evidence" value="ECO:0007669"/>
    <property type="project" value="InterPro"/>
</dbReference>
<dbReference type="PANTHER" id="PTHR33121">
    <property type="entry name" value="CYCLIC DI-GMP PHOSPHODIESTERASE PDEF"/>
    <property type="match status" value="1"/>
</dbReference>
<dbReference type="Gene3D" id="3.20.20.450">
    <property type="entry name" value="EAL domain"/>
    <property type="match status" value="1"/>
</dbReference>
<dbReference type="EMBL" id="JACVVX010000002">
    <property type="protein sequence ID" value="MBD0414599.1"/>
    <property type="molecule type" value="Genomic_DNA"/>
</dbReference>
<protein>
    <submittedName>
        <fullName evidence="2">EAL domain-containing protein</fullName>
    </submittedName>
</protein>